<evidence type="ECO:0000313" key="7">
    <source>
        <dbReference type="EMBL" id="RKS73805.1"/>
    </source>
</evidence>
<dbReference type="GO" id="GO:0005886">
    <property type="term" value="C:plasma membrane"/>
    <property type="evidence" value="ECO:0007669"/>
    <property type="project" value="UniProtKB-SubCell"/>
</dbReference>
<dbReference type="EMBL" id="RBWV01000012">
    <property type="protein sequence ID" value="RKS73805.1"/>
    <property type="molecule type" value="Genomic_DNA"/>
</dbReference>
<organism evidence="7 8">
    <name type="scientific">Motilibacter peucedani</name>
    <dbReference type="NCBI Taxonomy" id="598650"/>
    <lineage>
        <taxon>Bacteria</taxon>
        <taxon>Bacillati</taxon>
        <taxon>Actinomycetota</taxon>
        <taxon>Actinomycetes</taxon>
        <taxon>Motilibacterales</taxon>
        <taxon>Motilibacteraceae</taxon>
        <taxon>Motilibacter</taxon>
    </lineage>
</organism>
<evidence type="ECO:0000256" key="5">
    <source>
        <dbReference type="SAM" id="Phobius"/>
    </source>
</evidence>
<keyword evidence="8" id="KW-1185">Reference proteome</keyword>
<evidence type="ECO:0000313" key="8">
    <source>
        <dbReference type="Proteomes" id="UP000281955"/>
    </source>
</evidence>
<dbReference type="GO" id="GO:0022857">
    <property type="term" value="F:transmembrane transporter activity"/>
    <property type="evidence" value="ECO:0007669"/>
    <property type="project" value="InterPro"/>
</dbReference>
<feature type="transmembrane region" description="Helical" evidence="5">
    <location>
        <begin position="205"/>
        <end position="228"/>
    </location>
</feature>
<feature type="transmembrane region" description="Helical" evidence="5">
    <location>
        <begin position="164"/>
        <end position="184"/>
    </location>
</feature>
<keyword evidence="3 5" id="KW-1133">Transmembrane helix</keyword>
<dbReference type="SUPFAM" id="SSF103473">
    <property type="entry name" value="MFS general substrate transporter"/>
    <property type="match status" value="1"/>
</dbReference>
<dbReference type="Proteomes" id="UP000281955">
    <property type="component" value="Unassembled WGS sequence"/>
</dbReference>
<feature type="transmembrane region" description="Helical" evidence="5">
    <location>
        <begin position="38"/>
        <end position="60"/>
    </location>
</feature>
<feature type="domain" description="Major facilitator superfamily (MFS) profile" evidence="6">
    <location>
        <begin position="210"/>
        <end position="403"/>
    </location>
</feature>
<comment type="caution">
    <text evidence="7">The sequence shown here is derived from an EMBL/GenBank/DDBJ whole genome shotgun (WGS) entry which is preliminary data.</text>
</comment>
<dbReference type="InterPro" id="IPR020846">
    <property type="entry name" value="MFS_dom"/>
</dbReference>
<keyword evidence="2 5" id="KW-0812">Transmembrane</keyword>
<proteinExistence type="predicted"/>
<evidence type="ECO:0000256" key="3">
    <source>
        <dbReference type="ARBA" id="ARBA00022989"/>
    </source>
</evidence>
<feature type="transmembrane region" description="Helical" evidence="5">
    <location>
        <begin position="341"/>
        <end position="364"/>
    </location>
</feature>
<dbReference type="InParanoid" id="A0A420XNP8"/>
<feature type="transmembrane region" description="Helical" evidence="5">
    <location>
        <begin position="306"/>
        <end position="329"/>
    </location>
</feature>
<feature type="transmembrane region" description="Helical" evidence="5">
    <location>
        <begin position="97"/>
        <end position="115"/>
    </location>
</feature>
<feature type="transmembrane region" description="Helical" evidence="5">
    <location>
        <begin position="72"/>
        <end position="91"/>
    </location>
</feature>
<reference evidence="7 8" key="1">
    <citation type="submission" date="2018-10" db="EMBL/GenBank/DDBJ databases">
        <title>Genomic Encyclopedia of Archaeal and Bacterial Type Strains, Phase II (KMG-II): from individual species to whole genera.</title>
        <authorList>
            <person name="Goeker M."/>
        </authorList>
    </citation>
    <scope>NUCLEOTIDE SEQUENCE [LARGE SCALE GENOMIC DNA]</scope>
    <source>
        <strain evidence="7 8">RP-AC37</strain>
    </source>
</reference>
<evidence type="ECO:0000256" key="2">
    <source>
        <dbReference type="ARBA" id="ARBA00022692"/>
    </source>
</evidence>
<keyword evidence="4 5" id="KW-0472">Membrane</keyword>
<evidence type="ECO:0000256" key="1">
    <source>
        <dbReference type="ARBA" id="ARBA00004651"/>
    </source>
</evidence>
<sequence>MLRHRQAAVPFAASLIARLSFSLAPLSMVLLVSHVRDSYGDAGLVTGAYGIGTALGSPTLGRALDRFGQPRVVVPAGVLCGALLVVLALLAAADAPLAVLVALAAVAGASFPPLGPAMRTAWRVIFPDQTLRRAGYALDAVAVETIFIVGPLLLSLLVTRTPAAVPLVLTGTLLAAGCVGYASCAAPRQVVPHEQSPKSERGGSAARIGGMPALLVVVLGLAVAFGSIDTSLAATAREVLHDQSKLGWLFTAIAGGSAVGGLTYGARASHAPGTEQRRIPLPLLTFSLALVPVSLLLHAGRPPLGVLLPILFVAGLSISPTIIMCQNLIDVLSPPERVNEAQAWMSSSITTGAACGTAVAGVVIDAVGVPGSFGNAAGATALAALAALAAQRVWRRRVAVLAQ</sequence>
<protein>
    <submittedName>
        <fullName evidence="7">Putative MFS family arabinose efflux permease</fullName>
    </submittedName>
</protein>
<comment type="subcellular location">
    <subcellularLocation>
        <location evidence="1">Cell membrane</location>
        <topology evidence="1">Multi-pass membrane protein</topology>
    </subcellularLocation>
</comment>
<dbReference type="Pfam" id="PF07690">
    <property type="entry name" value="MFS_1"/>
    <property type="match status" value="1"/>
</dbReference>
<dbReference type="Gene3D" id="1.20.1250.20">
    <property type="entry name" value="MFS general substrate transporter like domains"/>
    <property type="match status" value="1"/>
</dbReference>
<dbReference type="PANTHER" id="PTHR23542:SF1">
    <property type="entry name" value="MAJOR FACILITATOR SUPERFAMILY (MFS) PROFILE DOMAIN-CONTAINING PROTEIN"/>
    <property type="match status" value="1"/>
</dbReference>
<dbReference type="InterPro" id="IPR011701">
    <property type="entry name" value="MFS"/>
</dbReference>
<evidence type="ECO:0000259" key="6">
    <source>
        <dbReference type="PROSITE" id="PS50850"/>
    </source>
</evidence>
<gene>
    <name evidence="7" type="ORF">CLV35_2296</name>
</gene>
<evidence type="ECO:0000256" key="4">
    <source>
        <dbReference type="ARBA" id="ARBA00023136"/>
    </source>
</evidence>
<name>A0A420XNP8_9ACTN</name>
<dbReference type="PANTHER" id="PTHR23542">
    <property type="match status" value="1"/>
</dbReference>
<dbReference type="AlphaFoldDB" id="A0A420XNP8"/>
<dbReference type="InterPro" id="IPR036259">
    <property type="entry name" value="MFS_trans_sf"/>
</dbReference>
<dbReference type="PROSITE" id="PS50850">
    <property type="entry name" value="MFS"/>
    <property type="match status" value="1"/>
</dbReference>
<feature type="transmembrane region" description="Helical" evidence="5">
    <location>
        <begin position="376"/>
        <end position="394"/>
    </location>
</feature>
<feature type="transmembrane region" description="Helical" evidence="5">
    <location>
        <begin position="248"/>
        <end position="267"/>
    </location>
</feature>
<accession>A0A420XNP8</accession>
<feature type="transmembrane region" description="Helical" evidence="5">
    <location>
        <begin position="136"/>
        <end position="158"/>
    </location>
</feature>
<feature type="transmembrane region" description="Helical" evidence="5">
    <location>
        <begin position="279"/>
        <end position="300"/>
    </location>
</feature>